<protein>
    <recommendedName>
        <fullName evidence="4">Alcohol acetyltransferase</fullName>
    </recommendedName>
</protein>
<dbReference type="PANTHER" id="PTHR28037:SF1">
    <property type="entry name" value="ALCOHOL O-ACETYLTRANSFERASE 1-RELATED"/>
    <property type="match status" value="1"/>
</dbReference>
<accession>A0ABN8RT98</accession>
<dbReference type="Proteomes" id="UP001159427">
    <property type="component" value="Unassembled WGS sequence"/>
</dbReference>
<dbReference type="Gene3D" id="3.30.559.30">
    <property type="entry name" value="Nonribosomal peptide synthetase, condensation domain"/>
    <property type="match status" value="1"/>
</dbReference>
<dbReference type="InterPro" id="IPR052058">
    <property type="entry name" value="Alcohol_O-acetyltransferase"/>
</dbReference>
<dbReference type="EMBL" id="CALNXI010002043">
    <property type="protein sequence ID" value="CAH3182049.1"/>
    <property type="molecule type" value="Genomic_DNA"/>
</dbReference>
<feature type="transmembrane region" description="Helical" evidence="1">
    <location>
        <begin position="153"/>
        <end position="175"/>
    </location>
</feature>
<evidence type="ECO:0000313" key="3">
    <source>
        <dbReference type="Proteomes" id="UP001159427"/>
    </source>
</evidence>
<gene>
    <name evidence="2" type="ORF">PEVE_00013998</name>
</gene>
<keyword evidence="1" id="KW-1133">Transmembrane helix</keyword>
<name>A0ABN8RT98_9CNID</name>
<evidence type="ECO:0008006" key="4">
    <source>
        <dbReference type="Google" id="ProtNLM"/>
    </source>
</evidence>
<proteinExistence type="predicted"/>
<evidence type="ECO:0000313" key="2">
    <source>
        <dbReference type="EMBL" id="CAH3182049.1"/>
    </source>
</evidence>
<dbReference type="Gene3D" id="3.30.559.10">
    <property type="entry name" value="Chloramphenicol acetyltransferase-like domain"/>
    <property type="match status" value="1"/>
</dbReference>
<keyword evidence="1" id="KW-0472">Membrane</keyword>
<dbReference type="SUPFAM" id="SSF52777">
    <property type="entry name" value="CoA-dependent acyltransferases"/>
    <property type="match status" value="2"/>
</dbReference>
<comment type="caution">
    <text evidence="2">The sequence shown here is derived from an EMBL/GenBank/DDBJ whole genome shotgun (WGS) entry which is preliminary data.</text>
</comment>
<organism evidence="2 3">
    <name type="scientific">Porites evermanni</name>
    <dbReference type="NCBI Taxonomy" id="104178"/>
    <lineage>
        <taxon>Eukaryota</taxon>
        <taxon>Metazoa</taxon>
        <taxon>Cnidaria</taxon>
        <taxon>Anthozoa</taxon>
        <taxon>Hexacorallia</taxon>
        <taxon>Scleractinia</taxon>
        <taxon>Fungiina</taxon>
        <taxon>Poritidae</taxon>
        <taxon>Porites</taxon>
    </lineage>
</organism>
<keyword evidence="3" id="KW-1185">Reference proteome</keyword>
<reference evidence="2 3" key="1">
    <citation type="submission" date="2022-05" db="EMBL/GenBank/DDBJ databases">
        <authorList>
            <consortium name="Genoscope - CEA"/>
            <person name="William W."/>
        </authorList>
    </citation>
    <scope>NUCLEOTIDE SEQUENCE [LARGE SCALE GENOMIC DNA]</scope>
</reference>
<evidence type="ECO:0000256" key="1">
    <source>
        <dbReference type="SAM" id="Phobius"/>
    </source>
</evidence>
<keyword evidence="1" id="KW-0812">Transmembrane</keyword>
<dbReference type="InterPro" id="IPR023213">
    <property type="entry name" value="CAT-like_dom_sf"/>
</dbReference>
<dbReference type="PANTHER" id="PTHR28037">
    <property type="entry name" value="ALCOHOL O-ACETYLTRANSFERASE 1-RELATED"/>
    <property type="match status" value="1"/>
</dbReference>
<sequence>MILLRKRHPMLRMCIRKDQDGVFCFQEMDKVDFRQLGTRDWRNVMEESLLEKFDAENGPLWRLIFLPNARYKPGTEIRDTTSYPNECICIFGFHHLIIDGPSLTRMFAEFINYVERLSNNEEPEVSSMPLLPSCHVYLHEVVRSKWYHCLMTAALNIFSLLPCFPVFMMGVVFGMNRKGNVFTQKYGIEVQRNPEIQPRTKIIPLEFSKKDTLSLLQKCKEHQTTVQGAIQAAGGVAMATLLDENEFEIECMITVNARPFFKYRVPNEYARPYLGFISCKNSFIRSPDIVKFWCMAKSISNDIHAKLKKNEHMKIALMFDYMAPMLSRLFKSTNKDDEHGGRSKNLIVYNNLGNCKFLHGSPDDDVIIRASFGCTAEHQQGSIFANSIITFNDQLFWTVVYYSNITSETMAQRYAGLMKETILKAI</sequence>